<feature type="chain" id="PRO_5047126982" description="F5/8 type C domain-containing protein" evidence="1">
    <location>
        <begin position="30"/>
        <end position="714"/>
    </location>
</feature>
<keyword evidence="1" id="KW-0732">Signal</keyword>
<reference evidence="4" key="1">
    <citation type="journal article" date="2019" name="Int. J. Syst. Evol. Microbiol.">
        <title>The Global Catalogue of Microorganisms (GCM) 10K type strain sequencing project: providing services to taxonomists for standard genome sequencing and annotation.</title>
        <authorList>
            <consortium name="The Broad Institute Genomics Platform"/>
            <consortium name="The Broad Institute Genome Sequencing Center for Infectious Disease"/>
            <person name="Wu L."/>
            <person name="Ma J."/>
        </authorList>
    </citation>
    <scope>NUCLEOTIDE SEQUENCE [LARGE SCALE GENOMIC DNA]</scope>
    <source>
        <strain evidence="4">CGMCC 1.8957</strain>
    </source>
</reference>
<dbReference type="PROSITE" id="PS50022">
    <property type="entry name" value="FA58C_3"/>
    <property type="match status" value="1"/>
</dbReference>
<keyword evidence="4" id="KW-1185">Reference proteome</keyword>
<dbReference type="Pfam" id="PF00754">
    <property type="entry name" value="F5_F8_type_C"/>
    <property type="match status" value="1"/>
</dbReference>
<evidence type="ECO:0000259" key="2">
    <source>
        <dbReference type="PROSITE" id="PS50022"/>
    </source>
</evidence>
<dbReference type="RefSeq" id="WP_189677791.1">
    <property type="nucleotide sequence ID" value="NZ_BNAQ01000012.1"/>
</dbReference>
<proteinExistence type="predicted"/>
<gene>
    <name evidence="3" type="ORF">GCM10008023_40320</name>
</gene>
<comment type="caution">
    <text evidence="3">The sequence shown here is derived from an EMBL/GenBank/DDBJ whole genome shotgun (WGS) entry which is preliminary data.</text>
</comment>
<dbReference type="InterPro" id="IPR000421">
    <property type="entry name" value="FA58C"/>
</dbReference>
<organism evidence="3 4">
    <name type="scientific">Sphingomonas glacialis</name>
    <dbReference type="NCBI Taxonomy" id="658225"/>
    <lineage>
        <taxon>Bacteria</taxon>
        <taxon>Pseudomonadati</taxon>
        <taxon>Pseudomonadota</taxon>
        <taxon>Alphaproteobacteria</taxon>
        <taxon>Sphingomonadales</taxon>
        <taxon>Sphingomonadaceae</taxon>
        <taxon>Sphingomonas</taxon>
    </lineage>
</organism>
<dbReference type="Gene3D" id="3.20.20.80">
    <property type="entry name" value="Glycosidases"/>
    <property type="match status" value="1"/>
</dbReference>
<dbReference type="SUPFAM" id="SSF49785">
    <property type="entry name" value="Galactose-binding domain-like"/>
    <property type="match status" value="1"/>
</dbReference>
<sequence length="714" mass="78890">MISFLSRAAIILLTPALVLSLSIAPPIAAAPHAARNRITVEGANAQPLAVFDADEALGASIDGGAKDEAAAVFRNVNLAAMRKSRFPRLAYRLRTELANEAWHWSSEGQWSDPAHNEGYWTGDASANTKGLVTFGYKLARRGNTIDQANDDGYSRLDDGDSSTFWKSNPYLDQHFSKETPGRPQWVVVELPKHMPIDAITIAWKQPFARRYAVQYWVGADEYEGRWHDFPQGVVSNGRGGTVTLNLAQAAISTKFVRVLLQQSSGISDAAGSDIRDRLGFAIGEIYLGTMNAGGSILDVIRHGTDRTHQTILHVSSTDPWHRAIDRDAETEQPSFEALIKAEIIQRTPIMVPAGLAYDTPDNALAELHYLQNHHIPFDRVELGEEPDGQMISAPDYSALYLEFARHLHASFPKITIGGPSLQDGIADTWLDPDPDESWTSQFVRYLTDHHGLDQLGFFSFELFPFDNLCGSIPEKLLGRDLVMDTLFKRLKKDGVPRSIPWVITEYGFSAFAGRAMVEMPSALLDADMIADFLGRGGSAAYLYGYPPDQLLDGDQNCSGRGNMMLWEMNDVGQARWAMPAFYAMRMMKTDWAGPGRNMLYRATTTLHDDRGRALIAAYPILRSDGQWSLLIINRSSTAVTTRVAFKSALPGRGGPLHIMQYSSKQYLWNAREGHPSLDRPPEETRAKGWDTPIPLPALSLTVLTGAGPVATMSK</sequence>
<dbReference type="EMBL" id="BNAQ01000012">
    <property type="protein sequence ID" value="GHH26140.1"/>
    <property type="molecule type" value="Genomic_DNA"/>
</dbReference>
<dbReference type="InterPro" id="IPR008979">
    <property type="entry name" value="Galactose-bd-like_sf"/>
</dbReference>
<dbReference type="Gene3D" id="2.60.120.260">
    <property type="entry name" value="Galactose-binding domain-like"/>
    <property type="match status" value="1"/>
</dbReference>
<name>A0ABQ3LWS3_9SPHN</name>
<evidence type="ECO:0000313" key="3">
    <source>
        <dbReference type="EMBL" id="GHH26140.1"/>
    </source>
</evidence>
<feature type="domain" description="F5/8 type C" evidence="2">
    <location>
        <begin position="124"/>
        <end position="258"/>
    </location>
</feature>
<dbReference type="SUPFAM" id="SSF51445">
    <property type="entry name" value="(Trans)glycosidases"/>
    <property type="match status" value="1"/>
</dbReference>
<feature type="signal peptide" evidence="1">
    <location>
        <begin position="1"/>
        <end position="29"/>
    </location>
</feature>
<protein>
    <recommendedName>
        <fullName evidence="2">F5/8 type C domain-containing protein</fullName>
    </recommendedName>
</protein>
<evidence type="ECO:0000256" key="1">
    <source>
        <dbReference type="SAM" id="SignalP"/>
    </source>
</evidence>
<dbReference type="Proteomes" id="UP000652430">
    <property type="component" value="Unassembled WGS sequence"/>
</dbReference>
<accession>A0ABQ3LWS3</accession>
<dbReference type="InterPro" id="IPR017853">
    <property type="entry name" value="GH"/>
</dbReference>
<evidence type="ECO:0000313" key="4">
    <source>
        <dbReference type="Proteomes" id="UP000652430"/>
    </source>
</evidence>